<name>A0A370FZG1_GLULI</name>
<dbReference type="InterPro" id="IPR011053">
    <property type="entry name" value="Single_hybrid_motif"/>
</dbReference>
<reference evidence="2 5" key="2">
    <citation type="submission" date="2020-04" db="EMBL/GenBank/DDBJ databases">
        <title>Description of novel Gluconacetobacter.</title>
        <authorList>
            <person name="Sombolestani A."/>
        </authorList>
    </citation>
    <scope>NUCLEOTIDE SEQUENCE [LARGE SCALE GENOMIC DNA]</scope>
    <source>
        <strain evidence="2 5">LMG 1382</strain>
    </source>
</reference>
<dbReference type="SUPFAM" id="SSF51230">
    <property type="entry name" value="Single hybrid motif"/>
    <property type="match status" value="1"/>
</dbReference>
<dbReference type="OrthoDB" id="7282653at2"/>
<comment type="caution">
    <text evidence="3">The sequence shown here is derived from an EMBL/GenBank/DDBJ whole genome shotgun (WGS) entry which is preliminary data.</text>
</comment>
<gene>
    <name evidence="3" type="ORF">C7453_108162</name>
    <name evidence="2" type="ORF">HLH32_13175</name>
</gene>
<dbReference type="Proteomes" id="UP000562982">
    <property type="component" value="Unassembled WGS sequence"/>
</dbReference>
<evidence type="ECO:0000256" key="1">
    <source>
        <dbReference type="SAM" id="MobiDB-lite"/>
    </source>
</evidence>
<accession>A0A370FZG1</accession>
<dbReference type="EMBL" id="QQAW01000008">
    <property type="protein sequence ID" value="RDI36868.1"/>
    <property type="molecule type" value="Genomic_DNA"/>
</dbReference>
<keyword evidence="4" id="KW-1185">Reference proteome</keyword>
<proteinExistence type="predicted"/>
<dbReference type="Gene3D" id="2.40.50.100">
    <property type="match status" value="1"/>
</dbReference>
<protein>
    <submittedName>
        <fullName evidence="3">Biotin carboxyl carrier protein</fullName>
    </submittedName>
</protein>
<sequence length="129" mass="14013">MLDRIESLIAMMRRADIVSLAIRDGDQTLELRLQPYGREADQRSSVSPGGDTASCQPVRSPEMGRFRSVGLPTDRRVEAGDILGYIDIDPVRVSVIAPMDGWLGPALREDGIVVGYGDVLFTLTGAAPR</sequence>
<evidence type="ECO:0000313" key="2">
    <source>
        <dbReference type="EMBL" id="MBB2187313.1"/>
    </source>
</evidence>
<dbReference type="AlphaFoldDB" id="A0A370FZG1"/>
<dbReference type="EMBL" id="JABEQI010000007">
    <property type="protein sequence ID" value="MBB2187313.1"/>
    <property type="molecule type" value="Genomic_DNA"/>
</dbReference>
<dbReference type="Proteomes" id="UP000254958">
    <property type="component" value="Unassembled WGS sequence"/>
</dbReference>
<organism evidence="3 4">
    <name type="scientific">Gluconacetobacter liquefaciens</name>
    <name type="common">Acetobacter liquefaciens</name>
    <dbReference type="NCBI Taxonomy" id="89584"/>
    <lineage>
        <taxon>Bacteria</taxon>
        <taxon>Pseudomonadati</taxon>
        <taxon>Pseudomonadota</taxon>
        <taxon>Alphaproteobacteria</taxon>
        <taxon>Acetobacterales</taxon>
        <taxon>Acetobacteraceae</taxon>
        <taxon>Gluconacetobacter</taxon>
    </lineage>
</organism>
<evidence type="ECO:0000313" key="3">
    <source>
        <dbReference type="EMBL" id="RDI36868.1"/>
    </source>
</evidence>
<feature type="compositionally biased region" description="Polar residues" evidence="1">
    <location>
        <begin position="43"/>
        <end position="57"/>
    </location>
</feature>
<evidence type="ECO:0000313" key="4">
    <source>
        <dbReference type="Proteomes" id="UP000254958"/>
    </source>
</evidence>
<reference evidence="3 4" key="1">
    <citation type="submission" date="2018-07" db="EMBL/GenBank/DDBJ databases">
        <title>Genomic Encyclopedia of Type Strains, Phase IV (KMG-IV): sequencing the most valuable type-strain genomes for metagenomic binning, comparative biology and taxonomic classification.</title>
        <authorList>
            <person name="Goeker M."/>
        </authorList>
    </citation>
    <scope>NUCLEOTIDE SEQUENCE [LARGE SCALE GENOMIC DNA]</scope>
    <source>
        <strain evidence="3 4">DSM 5603</strain>
    </source>
</reference>
<feature type="region of interest" description="Disordered" evidence="1">
    <location>
        <begin position="35"/>
        <end position="67"/>
    </location>
</feature>
<evidence type="ECO:0000313" key="5">
    <source>
        <dbReference type="Proteomes" id="UP000562982"/>
    </source>
</evidence>
<dbReference type="RefSeq" id="WP_114728208.1">
    <property type="nucleotide sequence ID" value="NZ_BJMI01000050.1"/>
</dbReference>